<name>A0A166F0L9_9AGAM</name>
<dbReference type="PANTHER" id="PTHR40470">
    <property type="entry name" value="PHYTANOYL-COA DIOXYGENASE FAMILY PROTEIN (AFU_ORTHOLOGUE AFUA_2G15850)"/>
    <property type="match status" value="1"/>
</dbReference>
<dbReference type="Gene3D" id="2.60.120.620">
    <property type="entry name" value="q2cbj1_9rhob like domain"/>
    <property type="match status" value="1"/>
</dbReference>
<dbReference type="PANTHER" id="PTHR40470:SF1">
    <property type="entry name" value="PHYTANOYL-COA DIOXYGENASE FAMILY PROTEIN (AFU_ORTHOLOGUE AFUA_2G15850)"/>
    <property type="match status" value="1"/>
</dbReference>
<dbReference type="AlphaFoldDB" id="A0A166F0L9"/>
<dbReference type="Pfam" id="PF05721">
    <property type="entry name" value="PhyH"/>
    <property type="match status" value="1"/>
</dbReference>
<keyword evidence="2" id="KW-1185">Reference proteome</keyword>
<dbReference type="OrthoDB" id="2106152at2759"/>
<gene>
    <name evidence="1" type="ORF">FIBSPDRAFT_794578</name>
</gene>
<sequence length="291" mass="32976">MSMPSLKNDYDENGYVILDGLIAPEDFTPLEQACQRAISRTRSGEWKHRRTVGKQFPPYGEEDPDSWGVQHVMHPALGEDAFAKWYTSEPLTKVAAQLLDCRQEDLQMELFNLLINPLSHDFALRWHRDDVPGKATEEEEIQALGAWHYGIQWNTALYTDSCLFIVPKSHKMPRTAEQRSLSMTSEPPSNPLDMPGAFRVTLKPGQTVFYNSNIMHCATYDSKAPRATLHATMGDVRGGSSRARNVLQHGLEWMKEEKFNNGLNEKGQLMLHRLVEMQKGVNGDVGYSLVD</sequence>
<dbReference type="Proteomes" id="UP000076532">
    <property type="component" value="Unassembled WGS sequence"/>
</dbReference>
<dbReference type="SUPFAM" id="SSF51197">
    <property type="entry name" value="Clavaminate synthase-like"/>
    <property type="match status" value="1"/>
</dbReference>
<evidence type="ECO:0000313" key="2">
    <source>
        <dbReference type="Proteomes" id="UP000076532"/>
    </source>
</evidence>
<dbReference type="STRING" id="436010.A0A166F0L9"/>
<accession>A0A166F0L9</accession>
<dbReference type="InterPro" id="IPR008775">
    <property type="entry name" value="Phytyl_CoA_dOase-like"/>
</dbReference>
<protein>
    <recommendedName>
        <fullName evidence="3">Phytanoyl-CoA dioxygenase</fullName>
    </recommendedName>
</protein>
<reference evidence="1 2" key="1">
    <citation type="journal article" date="2016" name="Mol. Biol. Evol.">
        <title>Comparative Genomics of Early-Diverging Mushroom-Forming Fungi Provides Insights into the Origins of Lignocellulose Decay Capabilities.</title>
        <authorList>
            <person name="Nagy L.G."/>
            <person name="Riley R."/>
            <person name="Tritt A."/>
            <person name="Adam C."/>
            <person name="Daum C."/>
            <person name="Floudas D."/>
            <person name="Sun H."/>
            <person name="Yadav J.S."/>
            <person name="Pangilinan J."/>
            <person name="Larsson K.H."/>
            <person name="Matsuura K."/>
            <person name="Barry K."/>
            <person name="Labutti K."/>
            <person name="Kuo R."/>
            <person name="Ohm R.A."/>
            <person name="Bhattacharya S.S."/>
            <person name="Shirouzu T."/>
            <person name="Yoshinaga Y."/>
            <person name="Martin F.M."/>
            <person name="Grigoriev I.V."/>
            <person name="Hibbett D.S."/>
        </authorList>
    </citation>
    <scope>NUCLEOTIDE SEQUENCE [LARGE SCALE GENOMIC DNA]</scope>
    <source>
        <strain evidence="1 2">CBS 109695</strain>
    </source>
</reference>
<organism evidence="1 2">
    <name type="scientific">Athelia psychrophila</name>
    <dbReference type="NCBI Taxonomy" id="1759441"/>
    <lineage>
        <taxon>Eukaryota</taxon>
        <taxon>Fungi</taxon>
        <taxon>Dikarya</taxon>
        <taxon>Basidiomycota</taxon>
        <taxon>Agaricomycotina</taxon>
        <taxon>Agaricomycetes</taxon>
        <taxon>Agaricomycetidae</taxon>
        <taxon>Atheliales</taxon>
        <taxon>Atheliaceae</taxon>
        <taxon>Athelia</taxon>
    </lineage>
</organism>
<evidence type="ECO:0008006" key="3">
    <source>
        <dbReference type="Google" id="ProtNLM"/>
    </source>
</evidence>
<evidence type="ECO:0000313" key="1">
    <source>
        <dbReference type="EMBL" id="KZP16312.1"/>
    </source>
</evidence>
<proteinExistence type="predicted"/>
<dbReference type="EMBL" id="KV417594">
    <property type="protein sequence ID" value="KZP16312.1"/>
    <property type="molecule type" value="Genomic_DNA"/>
</dbReference>